<dbReference type="OrthoDB" id="5966927at2759"/>
<dbReference type="GO" id="GO:0034506">
    <property type="term" value="C:chromosome, centromeric core domain"/>
    <property type="evidence" value="ECO:0007669"/>
    <property type="project" value="TreeGrafter"/>
</dbReference>
<evidence type="ECO:0000256" key="6">
    <source>
        <dbReference type="SAM" id="MobiDB-lite"/>
    </source>
</evidence>
<feature type="region of interest" description="Disordered" evidence="6">
    <location>
        <begin position="394"/>
        <end position="434"/>
    </location>
</feature>
<dbReference type="GO" id="GO:0044732">
    <property type="term" value="C:mitotic spindle pole body"/>
    <property type="evidence" value="ECO:0007669"/>
    <property type="project" value="TreeGrafter"/>
</dbReference>
<sequence length="516" mass="58163">MTALFRRHSNVQCFFCRSLVPAPTNIRNFRCKSCGCWNRYDERGEIISDEPAMHLEHLNSNSFSQRGSRNTDRLPTTFGPGPFCHACRTNQSLIIALLANYLPDSSDPDFASREETYPAYRESLYQRYPPVCESCLPQVEEEIRQKDHMARVQALGASLSKGKLRQRRVSGPDPAKEAQMNKTLYWWRIRGGAWAASICVSLCAHISAVWSRYPFRRLSFLQPILPLLVGLSLIWTAWDPTYSSLRKAKLRGRQVRIQGKSTYNACQMVVWATRLVSAIYLSTLWFRPELDTLISLRMQTVLNTSVSTIEIICIVISLFVIRVHQPPTVRLLNTDGHQQEFTKSRSGTPLPETHPSTPRTAKSPTFADQDILGSLSLSSKPVITPRSAPVFGFSSMQSSSVKDEPREDEMDWSPTDGRNSAGSSSTQRAGGDNSWLRPQSFFAPEKQTGLEGLFEGAKIRDEPMPYQPMDTGGSVHSSLTGHLWKWGPLYVLLIALILASVTYTNSNWPHFIQWAV</sequence>
<evidence type="ECO:0000313" key="10">
    <source>
        <dbReference type="Proteomes" id="UP000567179"/>
    </source>
</evidence>
<dbReference type="Pfam" id="PF09779">
    <property type="entry name" value="Ima1_N"/>
    <property type="match status" value="1"/>
</dbReference>
<feature type="transmembrane region" description="Helical" evidence="7">
    <location>
        <begin position="223"/>
        <end position="242"/>
    </location>
</feature>
<dbReference type="GO" id="GO:0034992">
    <property type="term" value="C:microtubule organizing center attachment site"/>
    <property type="evidence" value="ECO:0007669"/>
    <property type="project" value="TreeGrafter"/>
</dbReference>
<evidence type="ECO:0000256" key="2">
    <source>
        <dbReference type="ARBA" id="ARBA00022692"/>
    </source>
</evidence>
<dbReference type="InterPro" id="IPR042321">
    <property type="entry name" value="Ima1"/>
</dbReference>
<evidence type="ECO:0000256" key="3">
    <source>
        <dbReference type="ARBA" id="ARBA00022989"/>
    </source>
</evidence>
<dbReference type="GO" id="GO:0071765">
    <property type="term" value="P:nuclear inner membrane organization"/>
    <property type="evidence" value="ECO:0007669"/>
    <property type="project" value="InterPro"/>
</dbReference>
<dbReference type="PANTHER" id="PTHR28538">
    <property type="entry name" value="INTEGRAL INNER NUCLEAR MEMBRANE PROTEIN IMA1"/>
    <property type="match status" value="1"/>
</dbReference>
<dbReference type="AlphaFoldDB" id="A0A8H5ETV4"/>
<gene>
    <name evidence="9" type="ORF">D9619_002883</name>
</gene>
<dbReference type="PANTHER" id="PTHR28538:SF1">
    <property type="entry name" value="INTEGRAL INNER NUCLEAR MEMBRANE PROTEIN IMA1"/>
    <property type="match status" value="1"/>
</dbReference>
<dbReference type="InterPro" id="IPR018617">
    <property type="entry name" value="Ima1_N"/>
</dbReference>
<feature type="transmembrane region" description="Helical" evidence="7">
    <location>
        <begin position="301"/>
        <end position="321"/>
    </location>
</feature>
<feature type="compositionally biased region" description="Polar residues" evidence="6">
    <location>
        <begin position="416"/>
        <end position="428"/>
    </location>
</feature>
<evidence type="ECO:0000313" key="9">
    <source>
        <dbReference type="EMBL" id="KAF5312221.1"/>
    </source>
</evidence>
<organism evidence="9 10">
    <name type="scientific">Psilocybe cf. subviscida</name>
    <dbReference type="NCBI Taxonomy" id="2480587"/>
    <lineage>
        <taxon>Eukaryota</taxon>
        <taxon>Fungi</taxon>
        <taxon>Dikarya</taxon>
        <taxon>Basidiomycota</taxon>
        <taxon>Agaricomycotina</taxon>
        <taxon>Agaricomycetes</taxon>
        <taxon>Agaricomycetidae</taxon>
        <taxon>Agaricales</taxon>
        <taxon>Agaricineae</taxon>
        <taxon>Strophariaceae</taxon>
        <taxon>Psilocybe</taxon>
    </lineage>
</organism>
<evidence type="ECO:0000256" key="4">
    <source>
        <dbReference type="ARBA" id="ARBA00023136"/>
    </source>
</evidence>
<proteinExistence type="predicted"/>
<keyword evidence="4 7" id="KW-0472">Membrane</keyword>
<feature type="transmembrane region" description="Helical" evidence="7">
    <location>
        <begin position="192"/>
        <end position="211"/>
    </location>
</feature>
<comment type="caution">
    <text evidence="9">The sequence shown here is derived from an EMBL/GenBank/DDBJ whole genome shotgun (WGS) entry which is preliminary data.</text>
</comment>
<dbReference type="GO" id="GO:0005637">
    <property type="term" value="C:nuclear inner membrane"/>
    <property type="evidence" value="ECO:0007669"/>
    <property type="project" value="UniProtKB-SubCell"/>
</dbReference>
<evidence type="ECO:0000256" key="1">
    <source>
        <dbReference type="ARBA" id="ARBA00004473"/>
    </source>
</evidence>
<evidence type="ECO:0000256" key="5">
    <source>
        <dbReference type="ARBA" id="ARBA00023242"/>
    </source>
</evidence>
<keyword evidence="2 7" id="KW-0812">Transmembrane</keyword>
<protein>
    <recommendedName>
        <fullName evidence="8">Ima1 N-terminal domain-containing protein</fullName>
    </recommendedName>
</protein>
<evidence type="ECO:0000256" key="7">
    <source>
        <dbReference type="SAM" id="Phobius"/>
    </source>
</evidence>
<feature type="region of interest" description="Disordered" evidence="6">
    <location>
        <begin position="334"/>
        <end position="365"/>
    </location>
</feature>
<comment type="subcellular location">
    <subcellularLocation>
        <location evidence="1">Nucleus inner membrane</location>
        <topology evidence="1">Multi-pass membrane protein</topology>
    </subcellularLocation>
</comment>
<feature type="transmembrane region" description="Helical" evidence="7">
    <location>
        <begin position="263"/>
        <end position="281"/>
    </location>
</feature>
<keyword evidence="3 7" id="KW-1133">Transmembrane helix</keyword>
<evidence type="ECO:0000259" key="8">
    <source>
        <dbReference type="Pfam" id="PF09779"/>
    </source>
</evidence>
<keyword evidence="10" id="KW-1185">Reference proteome</keyword>
<accession>A0A8H5ETV4</accession>
<reference evidence="9 10" key="1">
    <citation type="journal article" date="2020" name="ISME J.">
        <title>Uncovering the hidden diversity of litter-decomposition mechanisms in mushroom-forming fungi.</title>
        <authorList>
            <person name="Floudas D."/>
            <person name="Bentzer J."/>
            <person name="Ahren D."/>
            <person name="Johansson T."/>
            <person name="Persson P."/>
            <person name="Tunlid A."/>
        </authorList>
    </citation>
    <scope>NUCLEOTIDE SEQUENCE [LARGE SCALE GENOMIC DNA]</scope>
    <source>
        <strain evidence="9 10">CBS 101986</strain>
    </source>
</reference>
<feature type="compositionally biased region" description="Polar residues" evidence="6">
    <location>
        <begin position="354"/>
        <end position="363"/>
    </location>
</feature>
<dbReference type="EMBL" id="JAACJJ010000056">
    <property type="protein sequence ID" value="KAF5312221.1"/>
    <property type="molecule type" value="Genomic_DNA"/>
</dbReference>
<keyword evidence="5" id="KW-0539">Nucleus</keyword>
<name>A0A8H5ETV4_9AGAR</name>
<feature type="transmembrane region" description="Helical" evidence="7">
    <location>
        <begin position="486"/>
        <end position="504"/>
    </location>
</feature>
<dbReference type="Proteomes" id="UP000567179">
    <property type="component" value="Unassembled WGS sequence"/>
</dbReference>
<feature type="domain" description="Ima1 N-terminal" evidence="8">
    <location>
        <begin position="11"/>
        <end position="139"/>
    </location>
</feature>